<keyword evidence="5" id="KW-1185">Reference proteome</keyword>
<protein>
    <recommendedName>
        <fullName evidence="3">Ancillary SecYEG translocon subunit/Cell division coordinator CpoB TPR domain-containing protein</fullName>
    </recommendedName>
</protein>
<keyword evidence="2" id="KW-0812">Transmembrane</keyword>
<reference evidence="4 5" key="1">
    <citation type="submission" date="2018-10" db="EMBL/GenBank/DDBJ databases">
        <title>Genomic Encyclopedia of Archaeal and Bacterial Type Strains, Phase II (KMG-II): from individual species to whole genera.</title>
        <authorList>
            <person name="Goeker M."/>
        </authorList>
    </citation>
    <scope>NUCLEOTIDE SEQUENCE [LARGE SCALE GENOMIC DNA]</scope>
    <source>
        <strain evidence="4 5">DSM 25217</strain>
    </source>
</reference>
<dbReference type="AlphaFoldDB" id="A0A3M0CP21"/>
<dbReference type="InterPro" id="IPR011990">
    <property type="entry name" value="TPR-like_helical_dom_sf"/>
</dbReference>
<dbReference type="EMBL" id="REFR01000010">
    <property type="protein sequence ID" value="RMB08629.1"/>
    <property type="molecule type" value="Genomic_DNA"/>
</dbReference>
<evidence type="ECO:0000313" key="4">
    <source>
        <dbReference type="EMBL" id="RMB08629.1"/>
    </source>
</evidence>
<evidence type="ECO:0000256" key="2">
    <source>
        <dbReference type="SAM" id="Phobius"/>
    </source>
</evidence>
<feature type="region of interest" description="Disordered" evidence="1">
    <location>
        <begin position="224"/>
        <end position="257"/>
    </location>
</feature>
<keyword evidence="2" id="KW-1133">Transmembrane helix</keyword>
<gene>
    <name evidence="4" type="ORF">BXY39_1264</name>
</gene>
<proteinExistence type="predicted"/>
<name>A0A3M0CP21_9PROT</name>
<keyword evidence="2" id="KW-0472">Membrane</keyword>
<feature type="transmembrane region" description="Helical" evidence="2">
    <location>
        <begin position="29"/>
        <end position="46"/>
    </location>
</feature>
<evidence type="ECO:0000256" key="1">
    <source>
        <dbReference type="SAM" id="MobiDB-lite"/>
    </source>
</evidence>
<dbReference type="InParanoid" id="A0A3M0CP21"/>
<evidence type="ECO:0000313" key="5">
    <source>
        <dbReference type="Proteomes" id="UP000271227"/>
    </source>
</evidence>
<feature type="domain" description="Ancillary SecYEG translocon subunit/Cell division coordinator CpoB TPR" evidence="3">
    <location>
        <begin position="25"/>
        <end position="148"/>
    </location>
</feature>
<sequence>MSDQQSDLIFQEVDEDLRRERVNALWRAYGKYVIALAVGIVIIVAGRQLWDGYREQVEGERSAAFEAGLRAAAETPDAAVTLWRDALPGLKGGYATLARFQLAAAELKAGDIDAAIASYDAIAADSGAEESLRAYARLLAAMVVAGDKQDLPAARGRFATLAVEGRTWYYTALEQLALIDLQEGDTAAALERFETLAANPETPGSLRTRASQFRDFLTAPLAQAPVTEAVPSQAPSVDDTEDTGQDTPPNDGPETGL</sequence>
<dbReference type="Gene3D" id="1.25.40.10">
    <property type="entry name" value="Tetratricopeptide repeat domain"/>
    <property type="match status" value="1"/>
</dbReference>
<comment type="caution">
    <text evidence="4">The sequence shown here is derived from an EMBL/GenBank/DDBJ whole genome shotgun (WGS) entry which is preliminary data.</text>
</comment>
<dbReference type="Pfam" id="PF09976">
    <property type="entry name" value="TPR_21"/>
    <property type="match status" value="1"/>
</dbReference>
<organism evidence="4 5">
    <name type="scientific">Eilatimonas milleporae</name>
    <dbReference type="NCBI Taxonomy" id="911205"/>
    <lineage>
        <taxon>Bacteria</taxon>
        <taxon>Pseudomonadati</taxon>
        <taxon>Pseudomonadota</taxon>
        <taxon>Alphaproteobacteria</taxon>
        <taxon>Kordiimonadales</taxon>
        <taxon>Kordiimonadaceae</taxon>
        <taxon>Eilatimonas</taxon>
    </lineage>
</organism>
<evidence type="ECO:0000259" key="3">
    <source>
        <dbReference type="Pfam" id="PF09976"/>
    </source>
</evidence>
<dbReference type="InterPro" id="IPR018704">
    <property type="entry name" value="SecYEG/CpoB_TPR"/>
</dbReference>
<accession>A0A3M0CP21</accession>
<dbReference type="Proteomes" id="UP000271227">
    <property type="component" value="Unassembled WGS sequence"/>
</dbReference>
<dbReference type="RefSeq" id="WP_170163665.1">
    <property type="nucleotide sequence ID" value="NZ_REFR01000010.1"/>
</dbReference>